<dbReference type="SUPFAM" id="SSF52540">
    <property type="entry name" value="P-loop containing nucleoside triphosphate hydrolases"/>
    <property type="match status" value="1"/>
</dbReference>
<protein>
    <submittedName>
        <fullName evidence="1">Biotin carboxylase</fullName>
    </submittedName>
</protein>
<dbReference type="InterPro" id="IPR027417">
    <property type="entry name" value="P-loop_NTPase"/>
</dbReference>
<reference evidence="1 2" key="1">
    <citation type="journal article" date="2013" name="Genome Biol. Evol.">
        <title>Genomes of Stigonematalean cyanobacteria (subsection V) and the evolution of oxygenic photosynthesis from prokaryotes to plastids.</title>
        <authorList>
            <person name="Dagan T."/>
            <person name="Roettger M."/>
            <person name="Stucken K."/>
            <person name="Landan G."/>
            <person name="Koch R."/>
            <person name="Major P."/>
            <person name="Gould S.B."/>
            <person name="Goremykin V.V."/>
            <person name="Rippka R."/>
            <person name="Tandeau de Marsac N."/>
            <person name="Gugger M."/>
            <person name="Lockhart P.J."/>
            <person name="Allen J.F."/>
            <person name="Brune I."/>
            <person name="Maus I."/>
            <person name="Puhler A."/>
            <person name="Martin W.F."/>
        </authorList>
    </citation>
    <scope>NUCLEOTIDE SEQUENCE [LARGE SCALE GENOMIC DNA]</scope>
    <source>
        <strain evidence="1 2">PCC 7110</strain>
    </source>
</reference>
<dbReference type="Proteomes" id="UP000076925">
    <property type="component" value="Unassembled WGS sequence"/>
</dbReference>
<proteinExistence type="predicted"/>
<dbReference type="InterPro" id="IPR021228">
    <property type="entry name" value="BrxD"/>
</dbReference>
<name>A0A139X993_9CYAN</name>
<gene>
    <name evidence="1" type="ORF">WA1_22650</name>
</gene>
<evidence type="ECO:0000313" key="1">
    <source>
        <dbReference type="EMBL" id="KYC41267.1"/>
    </source>
</evidence>
<dbReference type="Pfam" id="PF10923">
    <property type="entry name" value="BrxC_BrxD"/>
    <property type="match status" value="1"/>
</dbReference>
<dbReference type="AlphaFoldDB" id="A0A139X993"/>
<sequence length="445" mass="50123">MAKLKISKKVSTALMNSLGAGVVPRVGLEHIAVGREKELKSLLQNLNDIAEGIAAFRFVIGNYGSGKSFMLQLVRSYAMEQGFVVADADLSLERRLAGSNNEGLSTYRELMSHLATKTRPDGGALVSVLEGWINKIQQEVAKETGMRPNDEGFDDKVEEKIREVVQYIEDLVHGFDFGSVIVAYWRGYRLDEDNLKNAALKWLRGEFTTKIEAKAALGVRVIIDDETWYDYVKLLAKFVAEIGYKGLIVLLDEAVYLYKIPTSVTREKNYNRLLGMFNDTMQCKAEHLGIIIGGTTRFLEDPNRGLFSDSAWRRRTKESRFVSQAGVQEFLGPVLRLHPLVEEEVLTLLQRLAEIHAFNYGYEKTLSNRDLKEFVQEIVSRLGAEALLTPGEIVRDFISVVNVLYQNPSFTFKQLIHGNDFKPTSVSKNLNINVDEDDDVAEISL</sequence>
<keyword evidence="2" id="KW-1185">Reference proteome</keyword>
<comment type="caution">
    <text evidence="1">The sequence shown here is derived from an EMBL/GenBank/DDBJ whole genome shotgun (WGS) entry which is preliminary data.</text>
</comment>
<dbReference type="OrthoDB" id="9772976at2"/>
<organism evidence="1 2">
    <name type="scientific">Scytonema hofmannii PCC 7110</name>
    <dbReference type="NCBI Taxonomy" id="128403"/>
    <lineage>
        <taxon>Bacteria</taxon>
        <taxon>Bacillati</taxon>
        <taxon>Cyanobacteriota</taxon>
        <taxon>Cyanophyceae</taxon>
        <taxon>Nostocales</taxon>
        <taxon>Scytonemataceae</taxon>
        <taxon>Scytonema</taxon>
    </lineage>
</organism>
<dbReference type="STRING" id="128403.WA1_22650"/>
<dbReference type="RefSeq" id="WP_017744413.1">
    <property type="nucleotide sequence ID" value="NZ_KQ976354.1"/>
</dbReference>
<dbReference type="EMBL" id="ANNX02000022">
    <property type="protein sequence ID" value="KYC41267.1"/>
    <property type="molecule type" value="Genomic_DNA"/>
</dbReference>
<evidence type="ECO:0000313" key="2">
    <source>
        <dbReference type="Proteomes" id="UP000076925"/>
    </source>
</evidence>
<accession>A0A139X993</accession>